<reference evidence="2 3" key="1">
    <citation type="submission" date="2019-03" db="EMBL/GenBank/DDBJ databases">
        <title>First draft genome of Liparis tanakae, snailfish: a comprehensive survey of snailfish specific genes.</title>
        <authorList>
            <person name="Kim W."/>
            <person name="Song I."/>
            <person name="Jeong J.-H."/>
            <person name="Kim D."/>
            <person name="Kim S."/>
            <person name="Ryu S."/>
            <person name="Song J.Y."/>
            <person name="Lee S.K."/>
        </authorList>
    </citation>
    <scope>NUCLEOTIDE SEQUENCE [LARGE SCALE GENOMIC DNA]</scope>
    <source>
        <tissue evidence="2">Muscle</tissue>
    </source>
</reference>
<organism evidence="2 3">
    <name type="scientific">Liparis tanakae</name>
    <name type="common">Tanaka's snailfish</name>
    <dbReference type="NCBI Taxonomy" id="230148"/>
    <lineage>
        <taxon>Eukaryota</taxon>
        <taxon>Metazoa</taxon>
        <taxon>Chordata</taxon>
        <taxon>Craniata</taxon>
        <taxon>Vertebrata</taxon>
        <taxon>Euteleostomi</taxon>
        <taxon>Actinopterygii</taxon>
        <taxon>Neopterygii</taxon>
        <taxon>Teleostei</taxon>
        <taxon>Neoteleostei</taxon>
        <taxon>Acanthomorphata</taxon>
        <taxon>Eupercaria</taxon>
        <taxon>Perciformes</taxon>
        <taxon>Cottioidei</taxon>
        <taxon>Cottales</taxon>
        <taxon>Liparidae</taxon>
        <taxon>Liparis</taxon>
    </lineage>
</organism>
<comment type="caution">
    <text evidence="2">The sequence shown here is derived from an EMBL/GenBank/DDBJ whole genome shotgun (WGS) entry which is preliminary data.</text>
</comment>
<dbReference type="OrthoDB" id="10412791at2759"/>
<gene>
    <name evidence="2" type="ORF">EYF80_028711</name>
</gene>
<proteinExistence type="predicted"/>
<name>A0A4Z2H5C0_9TELE</name>
<feature type="region of interest" description="Disordered" evidence="1">
    <location>
        <begin position="89"/>
        <end position="152"/>
    </location>
</feature>
<protein>
    <submittedName>
        <fullName evidence="2">Uncharacterized protein</fullName>
    </submittedName>
</protein>
<sequence length="152" mass="16615">MKTGDPLLVWTPYWSGPSTTLDPLLVWTLYYSGPPTGLDPLLLWTPYWSGPPTGLDPLLLWTPYWSGSSTALDPLLVAHTELLPTMHRAEQGPRRCTADSTSLMGSALDSHADQPAAGDSNKESWVFRHTAMTPERTASSSAARRSGAQRHV</sequence>
<evidence type="ECO:0000313" key="2">
    <source>
        <dbReference type="EMBL" id="TNN61058.1"/>
    </source>
</evidence>
<dbReference type="EMBL" id="SRLO01000322">
    <property type="protein sequence ID" value="TNN61058.1"/>
    <property type="molecule type" value="Genomic_DNA"/>
</dbReference>
<dbReference type="Proteomes" id="UP000314294">
    <property type="component" value="Unassembled WGS sequence"/>
</dbReference>
<evidence type="ECO:0000256" key="1">
    <source>
        <dbReference type="SAM" id="MobiDB-lite"/>
    </source>
</evidence>
<dbReference type="AlphaFoldDB" id="A0A4Z2H5C0"/>
<evidence type="ECO:0000313" key="3">
    <source>
        <dbReference type="Proteomes" id="UP000314294"/>
    </source>
</evidence>
<accession>A0A4Z2H5C0</accession>
<keyword evidence="3" id="KW-1185">Reference proteome</keyword>
<feature type="compositionally biased region" description="Low complexity" evidence="1">
    <location>
        <begin position="136"/>
        <end position="146"/>
    </location>
</feature>